<dbReference type="VEuPathDB" id="CryptoDB:Cvel_2005"/>
<dbReference type="EMBL" id="CDMZ01005699">
    <property type="protein sequence ID" value="CUC10782.1"/>
    <property type="molecule type" value="Genomic_DNA"/>
</dbReference>
<protein>
    <submittedName>
        <fullName evidence="1">Uncharacterized protein</fullName>
    </submittedName>
</protein>
<accession>A0A0K6SB22</accession>
<evidence type="ECO:0000313" key="1">
    <source>
        <dbReference type="EMBL" id="CUC10782.1"/>
    </source>
</evidence>
<gene>
    <name evidence="1" type="ORF">Cvel_2005.t1</name>
</gene>
<proteinExistence type="predicted"/>
<dbReference type="AlphaFoldDB" id="A0A0K6SB22"/>
<sequence length="232" mass="26456">MVVEPFEVRVTDSETGEKRVIKLRLSFGTTWDLKFGKLILGLNRAQYKGNSYMLCMLVWDLFFSSLSVKGCREGTVALWVHPMESHPAVQVKALKVTATITQEMQKLNRDGTKRTGVTLGYETSEKAIVLKGKVESLVRKGESHRHAQREVIFLWALSQHTDHQDGYFATSLVPFIAYEVVGWEMVHGLANVVKSYLLKSLRQHLIRLGREGQIWKEIDSFFINKCKTLIKG</sequence>
<dbReference type="PhylomeDB" id="A0A0K6SB22"/>
<organism evidence="1">
    <name type="scientific">Chromera velia CCMP2878</name>
    <dbReference type="NCBI Taxonomy" id="1169474"/>
    <lineage>
        <taxon>Eukaryota</taxon>
        <taxon>Sar</taxon>
        <taxon>Alveolata</taxon>
        <taxon>Colpodellida</taxon>
        <taxon>Chromeraceae</taxon>
        <taxon>Chromera</taxon>
    </lineage>
</organism>
<name>A0A0K6SB22_9ALVE</name>
<reference evidence="1" key="1">
    <citation type="submission" date="2014-11" db="EMBL/GenBank/DDBJ databases">
        <title>Molecular phylogeny of cliff fern family Woodsiaceae with morphological implications.</title>
        <authorList>
            <person name="Shao Y.-Z."/>
            <person name="Wei R."/>
            <person name="Zhang X.-C."/>
        </authorList>
    </citation>
    <scope>NUCLEOTIDE SEQUENCE</scope>
</reference>